<evidence type="ECO:0000313" key="3">
    <source>
        <dbReference type="EMBL" id="ADJ16976.1"/>
    </source>
</evidence>
<dbReference type="PATRIC" id="fig|795797.18.peg.3510"/>
<dbReference type="KEGG" id="hje:HacjB3_18013"/>
<proteinExistence type="predicted"/>
<dbReference type="EMBL" id="CP002064">
    <property type="protein sequence ID" value="ADJ16976.1"/>
    <property type="molecule type" value="Genomic_DNA"/>
</dbReference>
<accession>D8JC38</accession>
<sequence>MEDNMSKTHNQESNDSENESFVETARRMRDEERDVLDALED</sequence>
<evidence type="ECO:0000313" key="2">
    <source>
        <dbReference type="EMBL" id="ADJ16945.1"/>
    </source>
</evidence>
<dbReference type="EMBL" id="AOHV01000020">
    <property type="protein sequence ID" value="ELY38618.1"/>
    <property type="molecule type" value="Genomic_DNA"/>
</dbReference>
<geneLocation type="plasmid" evidence="2 5">
    <name>2</name>
</geneLocation>
<feature type="region of interest" description="Disordered" evidence="1">
    <location>
        <begin position="1"/>
        <end position="41"/>
    </location>
</feature>
<reference evidence="4 6" key="2">
    <citation type="journal article" date="2014" name="PLoS Genet.">
        <title>Phylogenetically driven sequencing of extremely halophilic archaea reveals strategies for static and dynamic osmo-response.</title>
        <authorList>
            <person name="Becker E.A."/>
            <person name="Seitzer P.M."/>
            <person name="Tritt A."/>
            <person name="Larsen D."/>
            <person name="Krusor M."/>
            <person name="Yao A.I."/>
            <person name="Wu D."/>
            <person name="Madern D."/>
            <person name="Eisen J.A."/>
            <person name="Darling A.E."/>
            <person name="Facciotti M.T."/>
        </authorList>
    </citation>
    <scope>NUCLEOTIDE SEQUENCE [LARGE SCALE GENOMIC DNA]</scope>
    <source>
        <strain evidence="4">B3</strain>
        <strain evidence="6">DSM 18796 / CECT 7217 / JCM 14584 / KCTC 4019 / B3</strain>
    </source>
</reference>
<dbReference type="GeneID" id="78824091"/>
<dbReference type="RefSeq" id="WP_008415469.1">
    <property type="nucleotide sequence ID" value="NC_014299.1"/>
</dbReference>
<dbReference type="Proteomes" id="UP000000390">
    <property type="component" value="Plasmid 2"/>
</dbReference>
<dbReference type="EMBL" id="CP002064">
    <property type="protein sequence ID" value="ADJ16945.1"/>
    <property type="molecule type" value="Genomic_DNA"/>
</dbReference>
<evidence type="ECO:0000313" key="6">
    <source>
        <dbReference type="Proteomes" id="UP000011645"/>
    </source>
</evidence>
<organism evidence="2 5">
    <name type="scientific">Halalkalicoccus jeotgali (strain DSM 18796 / CECT 7217 / JCM 14584 / KCTC 4019 / B3)</name>
    <dbReference type="NCBI Taxonomy" id="795797"/>
    <lineage>
        <taxon>Archaea</taxon>
        <taxon>Methanobacteriati</taxon>
        <taxon>Methanobacteriota</taxon>
        <taxon>Stenosarchaea group</taxon>
        <taxon>Halobacteria</taxon>
        <taxon>Halobacteriales</taxon>
        <taxon>Halococcaceae</taxon>
        <taxon>Halalkalicoccus</taxon>
    </lineage>
</organism>
<protein>
    <submittedName>
        <fullName evidence="2">Uncharacterized protein</fullName>
    </submittedName>
</protein>
<keyword evidence="6" id="KW-1185">Reference proteome</keyword>
<feature type="compositionally biased region" description="Basic and acidic residues" evidence="1">
    <location>
        <begin position="1"/>
        <end position="12"/>
    </location>
</feature>
<gene>
    <name evidence="2" type="ordered locus">HacjB3_18013</name>
    <name evidence="3" type="ordered locus">HacjB3_18168</name>
    <name evidence="4" type="ORF">C497_06749</name>
</gene>
<evidence type="ECO:0000256" key="1">
    <source>
        <dbReference type="SAM" id="MobiDB-lite"/>
    </source>
</evidence>
<evidence type="ECO:0000313" key="5">
    <source>
        <dbReference type="Proteomes" id="UP000000390"/>
    </source>
</evidence>
<dbReference type="AlphaFoldDB" id="D8JC38"/>
<dbReference type="Proteomes" id="UP000011645">
    <property type="component" value="Unassembled WGS sequence"/>
</dbReference>
<feature type="compositionally biased region" description="Basic and acidic residues" evidence="1">
    <location>
        <begin position="24"/>
        <end position="41"/>
    </location>
</feature>
<name>D8JC38_HALJB</name>
<dbReference type="HOGENOM" id="CLU_3263677_0_0_2"/>
<dbReference type="KEGG" id="hje:HacjB3_18168"/>
<evidence type="ECO:0000313" key="4">
    <source>
        <dbReference type="EMBL" id="ELY38618.1"/>
    </source>
</evidence>
<reference evidence="2 5" key="1">
    <citation type="journal article" date="2010" name="J. Bacteriol.">
        <title>Complete genome sequence of Halalkalicoccus jeotgali B3(T), an extremely halophilic archaeon.</title>
        <authorList>
            <person name="Roh S.W."/>
            <person name="Nam Y.D."/>
            <person name="Nam S.H."/>
            <person name="Choi S.H."/>
            <person name="Park H.S."/>
            <person name="Bae J.W."/>
        </authorList>
    </citation>
    <scope>NUCLEOTIDE SEQUENCE [LARGE SCALE GENOMIC DNA]</scope>
    <source>
        <strain evidence="2">B3</strain>
        <strain evidence="5">DSM 18796 / CECT 7217 / JCM 14584 / KCTC 4019 / B3</strain>
        <plasmid evidence="5">2</plasmid>
    </source>
</reference>
<keyword evidence="2" id="KW-0614">Plasmid</keyword>